<keyword evidence="1" id="KW-0472">Membrane</keyword>
<dbReference type="RefSeq" id="WP_146859721.1">
    <property type="nucleotide sequence ID" value="NZ_BARK01000005.1"/>
</dbReference>
<comment type="caution">
    <text evidence="2">The sequence shown here is derived from an EMBL/GenBank/DDBJ whole genome shotgun (WGS) entry which is preliminary data.</text>
</comment>
<dbReference type="EMBL" id="BJVA01000004">
    <property type="protein sequence ID" value="GEK95754.1"/>
    <property type="molecule type" value="Genomic_DNA"/>
</dbReference>
<organism evidence="2 3">
    <name type="scientific">Gluconobacter kanchanaburiensis NBRC 103587</name>
    <dbReference type="NCBI Taxonomy" id="1307948"/>
    <lineage>
        <taxon>Bacteria</taxon>
        <taxon>Pseudomonadati</taxon>
        <taxon>Pseudomonadota</taxon>
        <taxon>Alphaproteobacteria</taxon>
        <taxon>Acetobacterales</taxon>
        <taxon>Acetobacteraceae</taxon>
        <taxon>Gluconobacter</taxon>
    </lineage>
</organism>
<evidence type="ECO:0000313" key="3">
    <source>
        <dbReference type="Proteomes" id="UP000321079"/>
    </source>
</evidence>
<gene>
    <name evidence="2" type="ORF">GKA01_09510</name>
</gene>
<dbReference type="Proteomes" id="UP000321079">
    <property type="component" value="Unassembled WGS sequence"/>
</dbReference>
<dbReference type="AlphaFoldDB" id="A0A511B5X0"/>
<accession>A0A511B5X0</accession>
<dbReference type="OrthoDB" id="7273622at2"/>
<sequence>MDADLAPYLDPHVQRLQDTEGCCMTGQNARKKISHAARETDALVSDLMVDQPLLWLGIAFLGGLFFGKRLFRGN</sequence>
<name>A0A511B5X0_9PROT</name>
<keyword evidence="3" id="KW-1185">Reference proteome</keyword>
<reference evidence="2 3" key="1">
    <citation type="submission" date="2019-07" db="EMBL/GenBank/DDBJ databases">
        <title>Whole genome shotgun sequence of Gluconobacter kanchanaburiensis NBRC 103587.</title>
        <authorList>
            <person name="Hosoyama A."/>
            <person name="Uohara A."/>
            <person name="Ohji S."/>
            <person name="Ichikawa N."/>
        </authorList>
    </citation>
    <scope>NUCLEOTIDE SEQUENCE [LARGE SCALE GENOMIC DNA]</scope>
    <source>
        <strain evidence="2 3">NBRC 103587</strain>
    </source>
</reference>
<keyword evidence="1" id="KW-1133">Transmembrane helix</keyword>
<proteinExistence type="predicted"/>
<evidence type="ECO:0000313" key="2">
    <source>
        <dbReference type="EMBL" id="GEK95754.1"/>
    </source>
</evidence>
<feature type="transmembrane region" description="Helical" evidence="1">
    <location>
        <begin position="53"/>
        <end position="71"/>
    </location>
</feature>
<evidence type="ECO:0000256" key="1">
    <source>
        <dbReference type="SAM" id="Phobius"/>
    </source>
</evidence>
<protein>
    <submittedName>
        <fullName evidence="2">Uncharacterized protein</fullName>
    </submittedName>
</protein>
<keyword evidence="1" id="KW-0812">Transmembrane</keyword>